<organism evidence="1 2">
    <name type="scientific">Paenisporosarcina antarctica</name>
    <dbReference type="NCBI Taxonomy" id="417367"/>
    <lineage>
        <taxon>Bacteria</taxon>
        <taxon>Bacillati</taxon>
        <taxon>Bacillota</taxon>
        <taxon>Bacilli</taxon>
        <taxon>Bacillales</taxon>
        <taxon>Caryophanaceae</taxon>
        <taxon>Paenisporosarcina</taxon>
    </lineage>
</organism>
<evidence type="ECO:0000313" key="2">
    <source>
        <dbReference type="Proteomes" id="UP000294292"/>
    </source>
</evidence>
<proteinExistence type="predicted"/>
<sequence length="60" mass="6821">MPRKPGITDEAIINMYKSDMSFKELVPIIGLTNRAIRNVLSKQGITMNREQFSGKPEKVK</sequence>
<gene>
    <name evidence="1" type="ORF">E2636_07965</name>
</gene>
<dbReference type="RefSeq" id="WP_134209720.1">
    <property type="nucleotide sequence ID" value="NZ_CP038015.1"/>
</dbReference>
<name>A0A4P6ZXQ3_9BACL</name>
<dbReference type="KEGG" id="panc:E2636_07965"/>
<evidence type="ECO:0000313" key="1">
    <source>
        <dbReference type="EMBL" id="QBP41063.1"/>
    </source>
</evidence>
<accession>A0A4P6ZXQ3</accession>
<dbReference type="Proteomes" id="UP000294292">
    <property type="component" value="Chromosome"/>
</dbReference>
<reference evidence="1 2" key="1">
    <citation type="submission" date="2019-03" db="EMBL/GenBank/DDBJ databases">
        <title>Complete genome sequence of Paenisporosarcina antarctica CGMCC 1.6503T.</title>
        <authorList>
            <person name="Rong J.-C."/>
            <person name="Chi N.-Y."/>
            <person name="Zhang Q.-F."/>
        </authorList>
    </citation>
    <scope>NUCLEOTIDE SEQUENCE [LARGE SCALE GENOMIC DNA]</scope>
    <source>
        <strain evidence="1 2">CGMCC 1.6503</strain>
    </source>
</reference>
<dbReference type="AlphaFoldDB" id="A0A4P6ZXQ3"/>
<dbReference type="EMBL" id="CP038015">
    <property type="protein sequence ID" value="QBP41063.1"/>
    <property type="molecule type" value="Genomic_DNA"/>
</dbReference>
<protein>
    <recommendedName>
        <fullName evidence="3">Helix-turn-helix domain-containing protein</fullName>
    </recommendedName>
</protein>
<keyword evidence="2" id="KW-1185">Reference proteome</keyword>
<evidence type="ECO:0008006" key="3">
    <source>
        <dbReference type="Google" id="ProtNLM"/>
    </source>
</evidence>
<dbReference type="OrthoDB" id="961985at2"/>